<protein>
    <submittedName>
        <fullName evidence="3">Uncharacterized protein</fullName>
    </submittedName>
</protein>
<keyword evidence="2" id="KW-0812">Transmembrane</keyword>
<evidence type="ECO:0000313" key="3">
    <source>
        <dbReference type="EMBL" id="QKX63082.1"/>
    </source>
</evidence>
<dbReference type="GeneID" id="55997731"/>
<feature type="transmembrane region" description="Helical" evidence="2">
    <location>
        <begin position="177"/>
        <end position="196"/>
    </location>
</feature>
<organism evidence="3 4">
    <name type="scientific">Talaromyces rugulosus</name>
    <name type="common">Penicillium rugulosum</name>
    <dbReference type="NCBI Taxonomy" id="121627"/>
    <lineage>
        <taxon>Eukaryota</taxon>
        <taxon>Fungi</taxon>
        <taxon>Dikarya</taxon>
        <taxon>Ascomycota</taxon>
        <taxon>Pezizomycotina</taxon>
        <taxon>Eurotiomycetes</taxon>
        <taxon>Eurotiomycetidae</taxon>
        <taxon>Eurotiales</taxon>
        <taxon>Trichocomaceae</taxon>
        <taxon>Talaromyces</taxon>
        <taxon>Talaromyces sect. Islandici</taxon>
    </lineage>
</organism>
<feature type="transmembrane region" description="Helical" evidence="2">
    <location>
        <begin position="133"/>
        <end position="157"/>
    </location>
</feature>
<feature type="transmembrane region" description="Helical" evidence="2">
    <location>
        <begin position="257"/>
        <end position="274"/>
    </location>
</feature>
<dbReference type="Proteomes" id="UP000509510">
    <property type="component" value="Chromosome V"/>
</dbReference>
<feature type="transmembrane region" description="Helical" evidence="2">
    <location>
        <begin position="62"/>
        <end position="83"/>
    </location>
</feature>
<evidence type="ECO:0000256" key="2">
    <source>
        <dbReference type="SAM" id="Phobius"/>
    </source>
</evidence>
<accession>A0A7H8R9P2</accession>
<feature type="region of interest" description="Disordered" evidence="1">
    <location>
        <begin position="302"/>
        <end position="325"/>
    </location>
</feature>
<reference evidence="4" key="1">
    <citation type="submission" date="2020-06" db="EMBL/GenBank/DDBJ databases">
        <title>A chromosome-scale genome assembly of Talaromyces rugulosus W13939.</title>
        <authorList>
            <person name="Wang B."/>
            <person name="Guo L."/>
            <person name="Ye K."/>
            <person name="Wang L."/>
        </authorList>
    </citation>
    <scope>NUCLEOTIDE SEQUENCE [LARGE SCALE GENOMIC DNA]</scope>
    <source>
        <strain evidence="4">W13939</strain>
    </source>
</reference>
<dbReference type="RefSeq" id="XP_035349256.1">
    <property type="nucleotide sequence ID" value="XM_035493363.1"/>
</dbReference>
<dbReference type="PANTHER" id="PTHR35184:SF1">
    <property type="entry name" value="INTEGRAL MEMBRANE PROTEIN"/>
    <property type="match status" value="1"/>
</dbReference>
<name>A0A7H8R9P2_TALRU</name>
<dbReference type="InterPro" id="IPR021460">
    <property type="entry name" value="DUF3112"/>
</dbReference>
<keyword evidence="4" id="KW-1185">Reference proteome</keyword>
<feature type="transmembrane region" description="Helical" evidence="2">
    <location>
        <begin position="89"/>
        <end position="112"/>
    </location>
</feature>
<gene>
    <name evidence="3" type="ORF">TRUGW13939_10250</name>
</gene>
<keyword evidence="2" id="KW-1133">Transmembrane helix</keyword>
<dbReference type="AlphaFoldDB" id="A0A7H8R9P2"/>
<keyword evidence="2" id="KW-0472">Membrane</keyword>
<dbReference type="OrthoDB" id="3357002at2759"/>
<evidence type="ECO:0000256" key="1">
    <source>
        <dbReference type="SAM" id="MobiDB-lite"/>
    </source>
</evidence>
<dbReference type="Pfam" id="PF11309">
    <property type="entry name" value="DUF3112"/>
    <property type="match status" value="2"/>
</dbReference>
<sequence length="325" mass="36213">MEQPAEKAPYPFITAQLGGIPNTNVDVPVTCVFLVLFVFGAISHMTIFQINRRRTHKFIPSAACFGFCMARSLTCALRISWAYNHDNVQLGIAASIFVAAGVLVLFILNLLFAQRCLRAAHPTFGWNPIVSKVFMFFYVLIIGILIMVITANIYLHYTLDVHKLSQCRDILLVGGTYMAWFSFLPLPVLALTLLLPRRSSSFPAEEFGTAGSFNSKLWIVGTAAFLLCAGASFRDATSFLPQRLASNPHTVQNKPCFYIFVFTVEILVLYMFLITRIDRRFWVPDGSKGTYLQTRGNSLVDLTAPEKNPSNKTSKSTLMNGDVLA</sequence>
<feature type="compositionally biased region" description="Polar residues" evidence="1">
    <location>
        <begin position="308"/>
        <end position="319"/>
    </location>
</feature>
<proteinExistence type="predicted"/>
<dbReference type="KEGG" id="trg:TRUGW13939_10250"/>
<dbReference type="PANTHER" id="PTHR35184">
    <property type="entry name" value="YALI0C10208P"/>
    <property type="match status" value="1"/>
</dbReference>
<feature type="transmembrane region" description="Helical" evidence="2">
    <location>
        <begin position="27"/>
        <end position="50"/>
    </location>
</feature>
<evidence type="ECO:0000313" key="4">
    <source>
        <dbReference type="Proteomes" id="UP000509510"/>
    </source>
</evidence>
<feature type="transmembrane region" description="Helical" evidence="2">
    <location>
        <begin position="217"/>
        <end position="237"/>
    </location>
</feature>
<dbReference type="EMBL" id="CP055902">
    <property type="protein sequence ID" value="QKX63082.1"/>
    <property type="molecule type" value="Genomic_DNA"/>
</dbReference>